<name>A0ABW0KLG4_9BACT</name>
<reference evidence="3" key="1">
    <citation type="journal article" date="2019" name="Int. J. Syst. Evol. Microbiol.">
        <title>The Global Catalogue of Microorganisms (GCM) 10K type strain sequencing project: providing services to taxonomists for standard genome sequencing and annotation.</title>
        <authorList>
            <consortium name="The Broad Institute Genomics Platform"/>
            <consortium name="The Broad Institute Genome Sequencing Center for Infectious Disease"/>
            <person name="Wu L."/>
            <person name="Ma J."/>
        </authorList>
    </citation>
    <scope>NUCLEOTIDE SEQUENCE [LARGE SCALE GENOMIC DNA]</scope>
    <source>
        <strain evidence="3">CGMCC 4.1469</strain>
    </source>
</reference>
<keyword evidence="1" id="KW-0472">Membrane</keyword>
<proteinExistence type="predicted"/>
<organism evidence="2 3">
    <name type="scientific">Prosthecobacter fluviatilis</name>
    <dbReference type="NCBI Taxonomy" id="445931"/>
    <lineage>
        <taxon>Bacteria</taxon>
        <taxon>Pseudomonadati</taxon>
        <taxon>Verrucomicrobiota</taxon>
        <taxon>Verrucomicrobiia</taxon>
        <taxon>Verrucomicrobiales</taxon>
        <taxon>Verrucomicrobiaceae</taxon>
        <taxon>Prosthecobacter</taxon>
    </lineage>
</organism>
<evidence type="ECO:0000313" key="3">
    <source>
        <dbReference type="Proteomes" id="UP001596052"/>
    </source>
</evidence>
<gene>
    <name evidence="2" type="ORF">ACFQDI_04810</name>
</gene>
<sequence length="189" mass="20165">MESPLSNPYTAPVSNLFGSATPGYAEAVSPSTIAQLAGTRPWVRLMSVIFWLAGLVLVFFSCMYALLAASGTLASAEFAKNPVIASNPAFADNPAVFSGILIGTSIYLGVFAFLTIYPALKLWKYASAIGRLMASHSIADLDAALTEQRRYWKFHGIMTIVSICLVLIGIVAVFAIAFTALQSGIKLPH</sequence>
<evidence type="ECO:0000313" key="2">
    <source>
        <dbReference type="EMBL" id="MFC5454169.1"/>
    </source>
</evidence>
<keyword evidence="3" id="KW-1185">Reference proteome</keyword>
<keyword evidence="1" id="KW-0812">Transmembrane</keyword>
<protein>
    <submittedName>
        <fullName evidence="2">DUF5362 family protein</fullName>
    </submittedName>
</protein>
<comment type="caution">
    <text evidence="2">The sequence shown here is derived from an EMBL/GenBank/DDBJ whole genome shotgun (WGS) entry which is preliminary data.</text>
</comment>
<evidence type="ECO:0000256" key="1">
    <source>
        <dbReference type="SAM" id="Phobius"/>
    </source>
</evidence>
<feature type="transmembrane region" description="Helical" evidence="1">
    <location>
        <begin position="157"/>
        <end position="181"/>
    </location>
</feature>
<dbReference type="InterPro" id="IPR035287">
    <property type="entry name" value="DUF5362"/>
</dbReference>
<feature type="transmembrane region" description="Helical" evidence="1">
    <location>
        <begin position="48"/>
        <end position="75"/>
    </location>
</feature>
<feature type="transmembrane region" description="Helical" evidence="1">
    <location>
        <begin position="95"/>
        <end position="117"/>
    </location>
</feature>
<dbReference type="Pfam" id="PF17319">
    <property type="entry name" value="DUF5362"/>
    <property type="match status" value="1"/>
</dbReference>
<keyword evidence="1" id="KW-1133">Transmembrane helix</keyword>
<dbReference type="EMBL" id="JBHSMQ010000001">
    <property type="protein sequence ID" value="MFC5454169.1"/>
    <property type="molecule type" value="Genomic_DNA"/>
</dbReference>
<dbReference type="RefSeq" id="WP_377163968.1">
    <property type="nucleotide sequence ID" value="NZ_JBHSMQ010000001.1"/>
</dbReference>
<accession>A0ABW0KLG4</accession>
<dbReference type="Proteomes" id="UP001596052">
    <property type="component" value="Unassembled WGS sequence"/>
</dbReference>